<sequence>MRRLIALIAGPQVIGSSGAGRRPEPPRGAGGGSRAGRGPGRGPYTDRGAAALEAVVILPAILLLAALTAASWRLWQTRGDVHSAAEAAARAASVSSGSAQGVTAGRQVALADLAGTRCSAPTVSVDPAGLSAPVGFPGRVGVRVACTVSMTDLLLPGLPGSFHVSASAEAPVDSHRERQP</sequence>
<proteinExistence type="predicted"/>
<evidence type="ECO:0000256" key="1">
    <source>
        <dbReference type="SAM" id="MobiDB-lite"/>
    </source>
</evidence>
<protein>
    <submittedName>
        <fullName evidence="4">TadE-like protein</fullName>
    </submittedName>
</protein>
<dbReference type="HOGENOM" id="CLU_128792_1_1_11"/>
<keyword evidence="2" id="KW-1133">Transmembrane helix</keyword>
<dbReference type="RefSeq" id="WP_015068898.1">
    <property type="nucleotide sequence ID" value="NC_019395.1"/>
</dbReference>
<dbReference type="eggNOG" id="COG4961">
    <property type="taxonomic scope" value="Bacteria"/>
</dbReference>
<dbReference type="Pfam" id="PF07811">
    <property type="entry name" value="TadE"/>
    <property type="match status" value="1"/>
</dbReference>
<feature type="domain" description="TadE-like" evidence="3">
    <location>
        <begin position="48"/>
        <end position="90"/>
    </location>
</feature>
<feature type="compositionally biased region" description="Gly residues" evidence="1">
    <location>
        <begin position="28"/>
        <end position="41"/>
    </location>
</feature>
<feature type="region of interest" description="Disordered" evidence="1">
    <location>
        <begin position="15"/>
        <end position="44"/>
    </location>
</feature>
<dbReference type="STRING" id="1171373.PACID_01300"/>
<keyword evidence="2" id="KW-0472">Membrane</keyword>
<dbReference type="PATRIC" id="fig|1171373.8.peg.129"/>
<reference evidence="4 5" key="1">
    <citation type="journal article" date="2012" name="BMC Genomics">
        <title>The genome sequence of Propionibacterium acidipropionici provides insights into its biotechnological and industrial potential.</title>
        <authorList>
            <person name="Parizzi L.P."/>
            <person name="Grassi M.C."/>
            <person name="Llerena L.A."/>
            <person name="Carazzolle M.F."/>
            <person name="Queiroz V.L."/>
            <person name="Lunardi I."/>
            <person name="Zeidler A.F."/>
            <person name="Teixeira P.J."/>
            <person name="Mieczkowski P."/>
            <person name="Rincones J."/>
            <person name="Pereira G.A."/>
        </authorList>
    </citation>
    <scope>NUCLEOTIDE SEQUENCE [LARGE SCALE GENOMIC DNA]</scope>
    <source>
        <strain evidence="5">ATCC 4875 / DSM 20272 / JCM 6432 / NBRC 12425 / NCIMB 8070</strain>
    </source>
</reference>
<keyword evidence="2" id="KW-0812">Transmembrane</keyword>
<accession>K7RNW1</accession>
<dbReference type="Proteomes" id="UP000000214">
    <property type="component" value="Chromosome"/>
</dbReference>
<gene>
    <name evidence="4" type="ordered locus">PACID_01300</name>
</gene>
<dbReference type="EMBL" id="CP003493">
    <property type="protein sequence ID" value="AFV87981.1"/>
    <property type="molecule type" value="Genomic_DNA"/>
</dbReference>
<evidence type="ECO:0000313" key="5">
    <source>
        <dbReference type="Proteomes" id="UP000000214"/>
    </source>
</evidence>
<feature type="transmembrane region" description="Helical" evidence="2">
    <location>
        <begin position="49"/>
        <end position="70"/>
    </location>
</feature>
<evidence type="ECO:0000313" key="4">
    <source>
        <dbReference type="EMBL" id="AFV87981.1"/>
    </source>
</evidence>
<evidence type="ECO:0000259" key="3">
    <source>
        <dbReference type="Pfam" id="PF07811"/>
    </source>
</evidence>
<organism evidence="4 5">
    <name type="scientific">Acidipropionibacterium acidipropionici (strain ATCC 4875 / DSM 20272 / JCM 6432 / NBRC 12425 / NCIMB 8070 / 4)</name>
    <name type="common">Propionibacterium acidipropionici</name>
    <dbReference type="NCBI Taxonomy" id="1171373"/>
    <lineage>
        <taxon>Bacteria</taxon>
        <taxon>Bacillati</taxon>
        <taxon>Actinomycetota</taxon>
        <taxon>Actinomycetes</taxon>
        <taxon>Propionibacteriales</taxon>
        <taxon>Propionibacteriaceae</taxon>
        <taxon>Acidipropionibacterium</taxon>
    </lineage>
</organism>
<name>K7RNW1_ACIA4</name>
<dbReference type="KEGG" id="pbo:PACID_01300"/>
<dbReference type="AlphaFoldDB" id="K7RNW1"/>
<evidence type="ECO:0000256" key="2">
    <source>
        <dbReference type="SAM" id="Phobius"/>
    </source>
</evidence>
<dbReference type="InterPro" id="IPR012495">
    <property type="entry name" value="TadE-like_dom"/>
</dbReference>